<dbReference type="EMBL" id="PUJU01000007">
    <property type="protein sequence ID" value="NHB87010.1"/>
    <property type="molecule type" value="Genomic_DNA"/>
</dbReference>
<reference evidence="1 2" key="1">
    <citation type="submission" date="2018-02" db="EMBL/GenBank/DDBJ databases">
        <authorList>
            <person name="Machado R.A."/>
        </authorList>
    </citation>
    <scope>NUCLEOTIDE SEQUENCE [LARGE SCALE GENOMIC DNA]</scope>
    <source>
        <strain evidence="1 2">T327</strain>
    </source>
</reference>
<gene>
    <name evidence="1" type="ORF">C5471_04490</name>
</gene>
<evidence type="ECO:0000313" key="2">
    <source>
        <dbReference type="Proteomes" id="UP000697802"/>
    </source>
</evidence>
<dbReference type="Proteomes" id="UP000697802">
    <property type="component" value="Unassembled WGS sequence"/>
</dbReference>
<sequence length="74" mass="8321">MLSKNVDVILTLALCYFYLWMEGISSVAEAKMVDGPGLMGQNGYSIFHNEKTSHIQNNRVCQRSGCIELSHKNQ</sequence>
<accession>A0ABX0GD67</accession>
<proteinExistence type="predicted"/>
<protein>
    <submittedName>
        <fullName evidence="1">Uncharacterized protein</fullName>
    </submittedName>
</protein>
<comment type="caution">
    <text evidence="1">The sequence shown here is derived from an EMBL/GenBank/DDBJ whole genome shotgun (WGS) entry which is preliminary data.</text>
</comment>
<organism evidence="1 2">
    <name type="scientific">Photorhabdus tasmaniensis</name>
    <dbReference type="NCBI Taxonomy" id="1004159"/>
    <lineage>
        <taxon>Bacteria</taxon>
        <taxon>Pseudomonadati</taxon>
        <taxon>Pseudomonadota</taxon>
        <taxon>Gammaproteobacteria</taxon>
        <taxon>Enterobacterales</taxon>
        <taxon>Morganellaceae</taxon>
        <taxon>Photorhabdus</taxon>
    </lineage>
</organism>
<evidence type="ECO:0000313" key="1">
    <source>
        <dbReference type="EMBL" id="NHB87010.1"/>
    </source>
</evidence>
<name>A0ABX0GD67_9GAMM</name>
<keyword evidence="2" id="KW-1185">Reference proteome</keyword>